<evidence type="ECO:0000313" key="2">
    <source>
        <dbReference type="Proteomes" id="UP000054324"/>
    </source>
</evidence>
<dbReference type="OrthoDB" id="6266369at2759"/>
<dbReference type="EMBL" id="KL596655">
    <property type="protein sequence ID" value="KER30807.1"/>
    <property type="molecule type" value="Genomic_DNA"/>
</dbReference>
<sequence length="169" mass="18074">MALVHPSHCLKCTATFTIPLHKIISTTTCNVQLSIPPPETSAERDCGRCSYSSDSSHVLQKPVIWGVKNCSLVLDWVCVSNPTCVSRVPLLRLGQPGSIQALVQPLGGMAARHGKLGQPGSIQALVQPLGGMAARHGKCATAERFLALFSFTQSFLQHDIVGRTQVMSA</sequence>
<accession>A0A074ZXV9</accession>
<protein>
    <submittedName>
        <fullName evidence="1">Uncharacterized protein</fullName>
    </submittedName>
</protein>
<dbReference type="KEGG" id="ovi:T265_02846"/>
<dbReference type="GeneID" id="20317034"/>
<keyword evidence="2" id="KW-1185">Reference proteome</keyword>
<dbReference type="Proteomes" id="UP000054324">
    <property type="component" value="Unassembled WGS sequence"/>
</dbReference>
<dbReference type="CTD" id="20317034"/>
<name>A0A074ZXV9_OPIVI</name>
<reference evidence="1 2" key="1">
    <citation type="submission" date="2013-11" db="EMBL/GenBank/DDBJ databases">
        <title>Opisthorchis viverrini - life in the bile duct.</title>
        <authorList>
            <person name="Young N.D."/>
            <person name="Nagarajan N."/>
            <person name="Lin S.J."/>
            <person name="Korhonen P.K."/>
            <person name="Jex A.R."/>
            <person name="Hall R.S."/>
            <person name="Safavi-Hemami H."/>
            <person name="Kaewkong W."/>
            <person name="Bertrand D."/>
            <person name="Gao S."/>
            <person name="Seet Q."/>
            <person name="Wongkham S."/>
            <person name="Teh B.T."/>
            <person name="Wongkham C."/>
            <person name="Intapan P.M."/>
            <person name="Maleewong W."/>
            <person name="Yang X."/>
            <person name="Hu M."/>
            <person name="Wang Z."/>
            <person name="Hofmann A."/>
            <person name="Sternberg P.W."/>
            <person name="Tan P."/>
            <person name="Wang J."/>
            <person name="Gasser R.B."/>
        </authorList>
    </citation>
    <scope>NUCLEOTIDE SEQUENCE [LARGE SCALE GENOMIC DNA]</scope>
</reference>
<dbReference type="AlphaFoldDB" id="A0A074ZXV9"/>
<organism evidence="1 2">
    <name type="scientific">Opisthorchis viverrini</name>
    <name type="common">Southeast Asian liver fluke</name>
    <dbReference type="NCBI Taxonomy" id="6198"/>
    <lineage>
        <taxon>Eukaryota</taxon>
        <taxon>Metazoa</taxon>
        <taxon>Spiralia</taxon>
        <taxon>Lophotrochozoa</taxon>
        <taxon>Platyhelminthes</taxon>
        <taxon>Trematoda</taxon>
        <taxon>Digenea</taxon>
        <taxon>Opisthorchiida</taxon>
        <taxon>Opisthorchiata</taxon>
        <taxon>Opisthorchiidae</taxon>
        <taxon>Opisthorchis</taxon>
    </lineage>
</organism>
<proteinExistence type="predicted"/>
<evidence type="ECO:0000313" key="1">
    <source>
        <dbReference type="EMBL" id="KER30807.1"/>
    </source>
</evidence>
<dbReference type="RefSeq" id="XP_009165454.1">
    <property type="nucleotide sequence ID" value="XM_009167190.1"/>
</dbReference>
<gene>
    <name evidence="1" type="ORF">T265_02846</name>
</gene>